<feature type="region of interest" description="Disordered" evidence="1">
    <location>
        <begin position="147"/>
        <end position="219"/>
    </location>
</feature>
<organism evidence="2">
    <name type="scientific">Streptomyces sp. NBC_00003</name>
    <dbReference type="NCBI Taxonomy" id="2903608"/>
    <lineage>
        <taxon>Bacteria</taxon>
        <taxon>Bacillati</taxon>
        <taxon>Actinomycetota</taxon>
        <taxon>Actinomycetes</taxon>
        <taxon>Kitasatosporales</taxon>
        <taxon>Streptomycetaceae</taxon>
        <taxon>Streptomyces</taxon>
    </lineage>
</organism>
<dbReference type="InterPro" id="IPR038332">
    <property type="entry name" value="PPE_sf"/>
</dbReference>
<sequence length="515" mass="51654">MTDFDAMSHEEMLAWLDVANSGHVQSGADQLIAAAKEIRKIGEEFKVRPQWVEWKGEGADSFRTWAGDLANATLRLADFSEDASSWMGRASSAIAQAQASIPRDVPSAKANLEAAHAARNDPDAAAVASKSSSELAALAASKEKMRQEAAAEMRKLGQSYDASADQLEALAQNPPRLPPPPDAFVPDGGLEKDKRSTDVAFPGSDQPATANKAVSGGMTHAAADEIASVPEGSATVAPGTGERQGAVRAPVQVDEPAHTAVDSVATVPAVASPQGSGPAGPPPTTPTPLGGPFGEQVAFPPVGGPGSPVRSFSPTPGQGRPVEGRRMPGGAGGASPQERGATMPGRGVPGLAPGPAQSGTSGISGGRPAPAVPGRPATGTSRGLVMGGEGTAGRGAAGNAMAPGVPSGRVTSGRQGTVGGGARDGGIIGGQAERPGRTPTRSATPGGSAVARGGIVGGRPQGTSRSGVTRNGAQSGATPRPAAPRSRGGTRPGYLVEDEETWRPDNRRIVPPVVD</sequence>
<proteinExistence type="predicted"/>
<reference evidence="2" key="1">
    <citation type="submission" date="2022-10" db="EMBL/GenBank/DDBJ databases">
        <title>The complete genomes of actinobacterial strains from the NBC collection.</title>
        <authorList>
            <person name="Joergensen T.S."/>
            <person name="Alvarez Arevalo M."/>
            <person name="Sterndorff E.B."/>
            <person name="Faurdal D."/>
            <person name="Vuksanovic O."/>
            <person name="Mourched A.-S."/>
            <person name="Charusanti P."/>
            <person name="Shaw S."/>
            <person name="Blin K."/>
            <person name="Weber T."/>
        </authorList>
    </citation>
    <scope>NUCLEOTIDE SEQUENCE</scope>
    <source>
        <strain evidence="2">NBC_00003</strain>
    </source>
</reference>
<gene>
    <name evidence="2" type="ORF">OG549_14580</name>
</gene>
<feature type="compositionally biased region" description="Gly residues" evidence="1">
    <location>
        <begin position="416"/>
        <end position="429"/>
    </location>
</feature>
<dbReference type="EMBL" id="CP108318">
    <property type="protein sequence ID" value="WTW61784.1"/>
    <property type="molecule type" value="Genomic_DNA"/>
</dbReference>
<feature type="compositionally biased region" description="Low complexity" evidence="1">
    <location>
        <begin position="366"/>
        <end position="380"/>
    </location>
</feature>
<evidence type="ECO:0000313" key="2">
    <source>
        <dbReference type="EMBL" id="WTW61784.1"/>
    </source>
</evidence>
<protein>
    <submittedName>
        <fullName evidence="2">Translation initiation factor IF-2</fullName>
    </submittedName>
</protein>
<keyword evidence="2" id="KW-0396">Initiation factor</keyword>
<dbReference type="AlphaFoldDB" id="A0AAU2V3N0"/>
<keyword evidence="2" id="KW-0648">Protein biosynthesis</keyword>
<evidence type="ECO:0000256" key="1">
    <source>
        <dbReference type="SAM" id="MobiDB-lite"/>
    </source>
</evidence>
<feature type="region of interest" description="Disordered" evidence="1">
    <location>
        <begin position="268"/>
        <end position="515"/>
    </location>
</feature>
<accession>A0AAU2V3N0</accession>
<dbReference type="GO" id="GO:0003743">
    <property type="term" value="F:translation initiation factor activity"/>
    <property type="evidence" value="ECO:0007669"/>
    <property type="project" value="UniProtKB-KW"/>
</dbReference>
<name>A0AAU2V3N0_9ACTN</name>
<feature type="compositionally biased region" description="Low complexity" evidence="1">
    <location>
        <begin position="397"/>
        <end position="415"/>
    </location>
</feature>
<dbReference type="Gene3D" id="1.20.1260.20">
    <property type="entry name" value="PPE superfamily"/>
    <property type="match status" value="1"/>
</dbReference>
<feature type="compositionally biased region" description="Gly residues" evidence="1">
    <location>
        <begin position="385"/>
        <end position="396"/>
    </location>
</feature>
<feature type="compositionally biased region" description="Polar residues" evidence="1">
    <location>
        <begin position="461"/>
        <end position="477"/>
    </location>
</feature>